<protein>
    <recommendedName>
        <fullName evidence="6">CUB domain-containing protein</fullName>
    </recommendedName>
</protein>
<feature type="signal peptide" evidence="3">
    <location>
        <begin position="1"/>
        <end position="22"/>
    </location>
</feature>
<feature type="region of interest" description="Disordered" evidence="1">
    <location>
        <begin position="229"/>
        <end position="326"/>
    </location>
</feature>
<feature type="compositionally biased region" description="Polar residues" evidence="1">
    <location>
        <begin position="283"/>
        <end position="326"/>
    </location>
</feature>
<keyword evidence="3" id="KW-0732">Signal</keyword>
<keyword evidence="5" id="KW-1185">Reference proteome</keyword>
<evidence type="ECO:0000256" key="1">
    <source>
        <dbReference type="SAM" id="MobiDB-lite"/>
    </source>
</evidence>
<feature type="compositionally biased region" description="Polar residues" evidence="1">
    <location>
        <begin position="242"/>
        <end position="256"/>
    </location>
</feature>
<evidence type="ECO:0000256" key="3">
    <source>
        <dbReference type="SAM" id="SignalP"/>
    </source>
</evidence>
<feature type="chain" id="PRO_5042879482" description="CUB domain-containing protein" evidence="3">
    <location>
        <begin position="23"/>
        <end position="326"/>
    </location>
</feature>
<accession>A0AAN8J7U7</accession>
<dbReference type="EMBL" id="JAZGQO010000014">
    <property type="protein sequence ID" value="KAK6171460.1"/>
    <property type="molecule type" value="Genomic_DNA"/>
</dbReference>
<keyword evidence="2" id="KW-1133">Transmembrane helix</keyword>
<evidence type="ECO:0008006" key="6">
    <source>
        <dbReference type="Google" id="ProtNLM"/>
    </source>
</evidence>
<dbReference type="AlphaFoldDB" id="A0AAN8J7U7"/>
<gene>
    <name evidence="4" type="ORF">SNE40_019646</name>
</gene>
<organism evidence="4 5">
    <name type="scientific">Patella caerulea</name>
    <name type="common">Rayed Mediterranean limpet</name>
    <dbReference type="NCBI Taxonomy" id="87958"/>
    <lineage>
        <taxon>Eukaryota</taxon>
        <taxon>Metazoa</taxon>
        <taxon>Spiralia</taxon>
        <taxon>Lophotrochozoa</taxon>
        <taxon>Mollusca</taxon>
        <taxon>Gastropoda</taxon>
        <taxon>Patellogastropoda</taxon>
        <taxon>Patelloidea</taxon>
        <taxon>Patellidae</taxon>
        <taxon>Patella</taxon>
    </lineage>
</organism>
<comment type="caution">
    <text evidence="4">The sequence shown here is derived from an EMBL/GenBank/DDBJ whole genome shotgun (WGS) entry which is preliminary data.</text>
</comment>
<name>A0AAN8J7U7_PATCE</name>
<evidence type="ECO:0000256" key="2">
    <source>
        <dbReference type="SAM" id="Phobius"/>
    </source>
</evidence>
<dbReference type="Proteomes" id="UP001347796">
    <property type="component" value="Unassembled WGS sequence"/>
</dbReference>
<feature type="transmembrane region" description="Helical" evidence="2">
    <location>
        <begin position="196"/>
        <end position="220"/>
    </location>
</feature>
<evidence type="ECO:0000313" key="4">
    <source>
        <dbReference type="EMBL" id="KAK6171460.1"/>
    </source>
</evidence>
<sequence length="326" mass="35849">MARSGWMILSIFVLSILMVIQGERCPTDKDTVVNMCSNSTQEGPSILLDINIQPTDNINSCSCTLKLTQPGMGTGRIVSFNSKTLDSWCSYNLNLKTEATNGWFNCDRPPTLILYNLQPNGKVDIFLQKYNGSDFTRCLEIQSSEMPTILLLECSPPTQVTASTTVSNEETTSGDDMIFSSTDSLEVTTINTSPPVGAIIGGLFGVVAVIAFVVLGVCLWRRHKNKRMEDEDRTYNTIGPEDSSNIMSQHGSQNPPIQLRLSEYEPVTSSQSEVKGDVYENYPSKQSTSPDQAYESLTSSTSPSYENIAESQTVDPEHSYQSLALT</sequence>
<reference evidence="4 5" key="1">
    <citation type="submission" date="2024-01" db="EMBL/GenBank/DDBJ databases">
        <title>The genome of the rayed Mediterranean limpet Patella caerulea (Linnaeus, 1758).</title>
        <authorList>
            <person name="Anh-Thu Weber A."/>
            <person name="Halstead-Nussloch G."/>
        </authorList>
    </citation>
    <scope>NUCLEOTIDE SEQUENCE [LARGE SCALE GENOMIC DNA]</scope>
    <source>
        <strain evidence="4">AATW-2023a</strain>
        <tissue evidence="4">Whole specimen</tissue>
    </source>
</reference>
<evidence type="ECO:0000313" key="5">
    <source>
        <dbReference type="Proteomes" id="UP001347796"/>
    </source>
</evidence>
<proteinExistence type="predicted"/>
<keyword evidence="2" id="KW-0472">Membrane</keyword>
<keyword evidence="2" id="KW-0812">Transmembrane</keyword>